<evidence type="ECO:0000313" key="4">
    <source>
        <dbReference type="EMBL" id="OGF81353.1"/>
    </source>
</evidence>
<evidence type="ECO:0000259" key="3">
    <source>
        <dbReference type="Pfam" id="PF02463"/>
    </source>
</evidence>
<dbReference type="STRING" id="1798351.A2930_00565"/>
<name>A0A1F5X0I0_9BACT</name>
<dbReference type="Proteomes" id="UP000178114">
    <property type="component" value="Unassembled WGS sequence"/>
</dbReference>
<comment type="caution">
    <text evidence="4">The sequence shown here is derived from an EMBL/GenBank/DDBJ whole genome shotgun (WGS) entry which is preliminary data.</text>
</comment>
<reference evidence="4 5" key="1">
    <citation type="journal article" date="2016" name="Nat. Commun.">
        <title>Thousands of microbial genomes shed light on interconnected biogeochemical processes in an aquifer system.</title>
        <authorList>
            <person name="Anantharaman K."/>
            <person name="Brown C.T."/>
            <person name="Hug L.A."/>
            <person name="Sharon I."/>
            <person name="Castelle C.J."/>
            <person name="Probst A.J."/>
            <person name="Thomas B.C."/>
            <person name="Singh A."/>
            <person name="Wilkins M.J."/>
            <person name="Karaoz U."/>
            <person name="Brodie E.L."/>
            <person name="Williams K.H."/>
            <person name="Hubbard S.S."/>
            <person name="Banfield J.F."/>
        </authorList>
    </citation>
    <scope>NUCLEOTIDE SEQUENCE [LARGE SCALE GENOMIC DNA]</scope>
</reference>
<keyword evidence="1" id="KW-0175">Coiled coil</keyword>
<dbReference type="AlphaFoldDB" id="A0A1F5X0I0"/>
<feature type="compositionally biased region" description="Acidic residues" evidence="2">
    <location>
        <begin position="613"/>
        <end position="624"/>
    </location>
</feature>
<dbReference type="Gene3D" id="3.40.50.300">
    <property type="entry name" value="P-loop containing nucleotide triphosphate hydrolases"/>
    <property type="match status" value="2"/>
</dbReference>
<gene>
    <name evidence="4" type="ORF">A2930_00565</name>
</gene>
<dbReference type="PANTHER" id="PTHR43977">
    <property type="entry name" value="STRUCTURAL MAINTENANCE OF CHROMOSOMES PROTEIN 3"/>
    <property type="match status" value="1"/>
</dbReference>
<dbReference type="InterPro" id="IPR027417">
    <property type="entry name" value="P-loop_NTPase"/>
</dbReference>
<dbReference type="InterPro" id="IPR003395">
    <property type="entry name" value="RecF/RecN/SMC_N"/>
</dbReference>
<feature type="domain" description="RecF/RecN/SMC N-terminal" evidence="3">
    <location>
        <begin position="20"/>
        <end position="729"/>
    </location>
</feature>
<dbReference type="Pfam" id="PF02463">
    <property type="entry name" value="SMC_N"/>
    <property type="match status" value="1"/>
</dbReference>
<organism evidence="4 5">
    <name type="scientific">Candidatus Giovannonibacteria bacterium RIFCSPLOWO2_01_FULL_45_34</name>
    <dbReference type="NCBI Taxonomy" id="1798351"/>
    <lineage>
        <taxon>Bacteria</taxon>
        <taxon>Candidatus Giovannoniibacteriota</taxon>
    </lineage>
</organism>
<protein>
    <recommendedName>
        <fullName evidence="3">RecF/RecN/SMC N-terminal domain-containing protein</fullName>
    </recommendedName>
</protein>
<sequence length="747" mass="84304">MSAFFYLNDFGIVLVINMLLKRLEINGFKSFAKPAVLEFPTKITAIVGPNGSGKSNVADSLRWVLGEQSMKSLRGKKGEDLIFGGSQQVARMGKASASLVFDNKKKVFPVEFDEVIISRRIYRDGVNEYLLNESHVRLKDIIELLSKVGLGASQHHIIAQGDADRILYASPKERKSMIEEALGLKIFELKKTEAERKLAGTDENIKQVESLRREIQPHLKYLDQQAQKMKNAFELRKELEALTEEYVAREMKTLANEEAGIKKEKSPLADKLKVLEAALREAENLLDKESGASSAQIFFDAQKKLDASLGELVLRRRETERNIVKMEAAAERPTGAVEDSFPKEKIKTALLDLVKDLESASSSGTMEVVRNTIFSATQKIYKFLESLGDVKFFKDKEGVAGQLKQKKEEILKMDKEEEEFKKKKRALEIDYSEKAERVAKEGALFRQKTEEIARTRDELRNTASREEKFVMQKKEFELDFAGWQEKSHAGGENLSEAERIQMRKKIERLKIRLEEAGGVDENVIKEYDETKKRDEFLAKELEDLKKAAGSLSSVFEDLAERIEKDFDLGLEKINKLFGEFFHEIFGGGKAEIKLMKPQKPARGGSAFGGKNNDEEDEGWESELEEEEEGIEIIVDIPRKRIKSLNMLSGGERALTSIALLFAMSTVNPPPFLVLDETDAALDEANSNRYASMLRELGKKTQLVVVTHNRETMKAADVLYGVTMGNDGVSKLLSIKFEEAEEVLTKGK</sequence>
<dbReference type="SUPFAM" id="SSF52540">
    <property type="entry name" value="P-loop containing nucleoside triphosphate hydrolases"/>
    <property type="match status" value="1"/>
</dbReference>
<evidence type="ECO:0000256" key="2">
    <source>
        <dbReference type="SAM" id="MobiDB-lite"/>
    </source>
</evidence>
<evidence type="ECO:0000313" key="5">
    <source>
        <dbReference type="Proteomes" id="UP000178114"/>
    </source>
</evidence>
<proteinExistence type="predicted"/>
<feature type="region of interest" description="Disordered" evidence="2">
    <location>
        <begin position="599"/>
        <end position="624"/>
    </location>
</feature>
<feature type="coiled-coil region" evidence="1">
    <location>
        <begin position="184"/>
        <end position="292"/>
    </location>
</feature>
<evidence type="ECO:0000256" key="1">
    <source>
        <dbReference type="SAM" id="Coils"/>
    </source>
</evidence>
<accession>A0A1F5X0I0</accession>
<dbReference type="EMBL" id="MFID01000012">
    <property type="protein sequence ID" value="OGF81353.1"/>
    <property type="molecule type" value="Genomic_DNA"/>
</dbReference>